<evidence type="ECO:0000313" key="2">
    <source>
        <dbReference type="EMBL" id="KAF7192497.1"/>
    </source>
</evidence>
<dbReference type="EMBL" id="JABCIY010000122">
    <property type="protein sequence ID" value="KAF7192497.1"/>
    <property type="molecule type" value="Genomic_DNA"/>
</dbReference>
<keyword evidence="3" id="KW-1185">Reference proteome</keyword>
<dbReference type="Proteomes" id="UP000660729">
    <property type="component" value="Unassembled WGS sequence"/>
</dbReference>
<dbReference type="OrthoDB" id="3438983at2759"/>
<sequence>MRLVNKSLTSNGTARSSANPPSTASRPRPGPRLFDPAPQKSPWLPDLRKTTLLRQVTNVDDDIASDMRDMNIHEPAQNKFLDPSLAPLPAAGPSNYWQGTNAPTEDSHQASQAINAKHCVRTQRTVADFRKGQIISLPTHVPNLDPKKTTRDRRVRLTWVGPAYSNGRLYALMWINDNDMTALPLHSFGDRGLAGRPDRFKRNYVCVRNVGASPEWVNHGLYDPVDVEVYDKEKLMLDTSTIKLTGGRGIDPQEDISIVGRLTEESYNHLEALWERQSLEARRKPW</sequence>
<name>A0A8H6RKE1_9PEZI</name>
<gene>
    <name evidence="2" type="ORF">HII31_06170</name>
</gene>
<reference evidence="2" key="1">
    <citation type="submission" date="2020-04" db="EMBL/GenBank/DDBJ databases">
        <title>Draft genome resource of the tomato pathogen Pseudocercospora fuligena.</title>
        <authorList>
            <person name="Zaccaron A."/>
        </authorList>
    </citation>
    <scope>NUCLEOTIDE SEQUENCE</scope>
    <source>
        <strain evidence="2">PF001</strain>
    </source>
</reference>
<proteinExistence type="predicted"/>
<feature type="compositionally biased region" description="Polar residues" evidence="1">
    <location>
        <begin position="1"/>
        <end position="25"/>
    </location>
</feature>
<organism evidence="2 3">
    <name type="scientific">Pseudocercospora fuligena</name>
    <dbReference type="NCBI Taxonomy" id="685502"/>
    <lineage>
        <taxon>Eukaryota</taxon>
        <taxon>Fungi</taxon>
        <taxon>Dikarya</taxon>
        <taxon>Ascomycota</taxon>
        <taxon>Pezizomycotina</taxon>
        <taxon>Dothideomycetes</taxon>
        <taxon>Dothideomycetidae</taxon>
        <taxon>Mycosphaerellales</taxon>
        <taxon>Mycosphaerellaceae</taxon>
        <taxon>Pseudocercospora</taxon>
    </lineage>
</organism>
<comment type="caution">
    <text evidence="2">The sequence shown here is derived from an EMBL/GenBank/DDBJ whole genome shotgun (WGS) entry which is preliminary data.</text>
</comment>
<protein>
    <submittedName>
        <fullName evidence="2">Uncharacterized protein</fullName>
    </submittedName>
</protein>
<feature type="region of interest" description="Disordered" evidence="1">
    <location>
        <begin position="1"/>
        <end position="47"/>
    </location>
</feature>
<accession>A0A8H6RKE1</accession>
<evidence type="ECO:0000256" key="1">
    <source>
        <dbReference type="SAM" id="MobiDB-lite"/>
    </source>
</evidence>
<evidence type="ECO:0000313" key="3">
    <source>
        <dbReference type="Proteomes" id="UP000660729"/>
    </source>
</evidence>
<dbReference type="AlphaFoldDB" id="A0A8H6RKE1"/>